<comment type="caution">
    <text evidence="3">The sequence shown here is derived from an EMBL/GenBank/DDBJ whole genome shotgun (WGS) entry which is preliminary data.</text>
</comment>
<dbReference type="OrthoDB" id="3360610at2759"/>
<sequence>MGSIAPPLIRLERLSFVIYEHPDLDAFRSYAKDFGLEEASSSSNEVFFAGYGRDPFVYIARAADPGSGKRFVGAGFCAETEDDFKKASGRDGAQQVNTANRPGGGQAVSITDLNGFVVEVCWGQKEKKLPPHGVSSVVQGGVVNGALNKARVGEFTRMQEGPAAVHKLGHFGYNTDKFEETCEWYTKNFNIYPTDVLWAPSDKNLDVAAFYRLDRGKEFVDHHCLLIARGEKGEDAPNTTVHHSSFEVEDLDTQMMGHQHLLDAGHELLWGIGRHVHGSQPSPDWLFVHFIVEHYADGDVVNDELPTAKFEAGHMAVWDRSSIDADSFDYIFEQNVNVPLKCQAGTIRANVYRPKTSTATRFPVLVTYGPYGKDVPYSRFHPNSFAELDEEQKSPHSAWETPDPGFWTRHGYAIVRADEVGLGQSPGFMDTMSRSTSQCFADLIEWAADSDRAWSNGKFGLLGVSYYAGRDRAPGELEASRNDQRLDNERYAFYDHEYYASRDYNMSDIKVPLLSVGNWGGIALHLRGNVEGYINAGSAVKYLRLITGRHDLPFYGKEGVEMQLSFLNAFLKGIDDQGWTTGKASTVAYKIRKGNPGYNTPQAESSFEWRTQPAWPIPGTAYTRYWLTSSGGLQRNDHEELRTAAKLSYKTLGTLADPQLLEFSTPPFTQATEITGHVTARLSVSATREDSQDLTPMDMDVFVTLRHIVRSGEEALHTGTVGDPNNAKAVPIVKGWLRVSLRQTNPDDPRHQAWHPHQIWPTNVIVEEGGRLKLEVASGDTQGVGLFRHDSSADRPAQRFAGMNHIHFEDGLENWLLLPEVGSS</sequence>
<dbReference type="InterPro" id="IPR005674">
    <property type="entry name" value="CocE/Ser_esterase"/>
</dbReference>
<dbReference type="Gene3D" id="3.10.180.10">
    <property type="entry name" value="2,3-Dihydroxybiphenyl 1,2-Dioxygenase, domain 1"/>
    <property type="match status" value="2"/>
</dbReference>
<dbReference type="PANTHER" id="PTHR43056">
    <property type="entry name" value="PEPTIDASE S9 PROLYL OLIGOPEPTIDASE"/>
    <property type="match status" value="1"/>
</dbReference>
<dbReference type="InterPro" id="IPR008979">
    <property type="entry name" value="Galactose-bd-like_sf"/>
</dbReference>
<dbReference type="InterPro" id="IPR029058">
    <property type="entry name" value="AB_hydrolase_fold"/>
</dbReference>
<gene>
    <name evidence="3" type="ORF">B0A55_10537</name>
</gene>
<dbReference type="AlphaFoldDB" id="A0A4U0WII4"/>
<dbReference type="EMBL" id="NAJQ01001121">
    <property type="protein sequence ID" value="TKA62153.1"/>
    <property type="molecule type" value="Genomic_DNA"/>
</dbReference>
<dbReference type="PANTHER" id="PTHR43056:SF10">
    <property type="entry name" value="COCE_NOND FAMILY, PUTATIVE (AFU_ORTHOLOGUE AFUA_7G00600)-RELATED"/>
    <property type="match status" value="1"/>
</dbReference>
<evidence type="ECO:0000313" key="4">
    <source>
        <dbReference type="Proteomes" id="UP000309340"/>
    </source>
</evidence>
<feature type="domain" description="Xaa-Pro dipeptidyl-peptidase C-terminal" evidence="2">
    <location>
        <begin position="564"/>
        <end position="817"/>
    </location>
</feature>
<reference evidence="3 4" key="1">
    <citation type="submission" date="2017-03" db="EMBL/GenBank/DDBJ databases">
        <title>Genomes of endolithic fungi from Antarctica.</title>
        <authorList>
            <person name="Coleine C."/>
            <person name="Masonjones S."/>
            <person name="Stajich J.E."/>
        </authorList>
    </citation>
    <scope>NUCLEOTIDE SEQUENCE [LARGE SCALE GENOMIC DNA]</scope>
    <source>
        <strain evidence="3 4">CCFEE 5184</strain>
    </source>
</reference>
<evidence type="ECO:0000256" key="1">
    <source>
        <dbReference type="ARBA" id="ARBA00022801"/>
    </source>
</evidence>
<dbReference type="SUPFAM" id="SSF53474">
    <property type="entry name" value="alpha/beta-Hydrolases"/>
    <property type="match status" value="1"/>
</dbReference>
<dbReference type="Pfam" id="PF02129">
    <property type="entry name" value="Peptidase_S15"/>
    <property type="match status" value="1"/>
</dbReference>
<dbReference type="Gene3D" id="3.40.50.1820">
    <property type="entry name" value="alpha/beta hydrolase"/>
    <property type="match status" value="1"/>
</dbReference>
<dbReference type="NCBIfam" id="TIGR00976">
    <property type="entry name" value="CocE_NonD"/>
    <property type="match status" value="1"/>
</dbReference>
<organism evidence="3 4">
    <name type="scientific">Friedmanniomyces simplex</name>
    <dbReference type="NCBI Taxonomy" id="329884"/>
    <lineage>
        <taxon>Eukaryota</taxon>
        <taxon>Fungi</taxon>
        <taxon>Dikarya</taxon>
        <taxon>Ascomycota</taxon>
        <taxon>Pezizomycotina</taxon>
        <taxon>Dothideomycetes</taxon>
        <taxon>Dothideomycetidae</taxon>
        <taxon>Mycosphaerellales</taxon>
        <taxon>Teratosphaeriaceae</taxon>
        <taxon>Friedmanniomyces</taxon>
    </lineage>
</organism>
<name>A0A4U0WII4_9PEZI</name>
<dbReference type="SUPFAM" id="SSF54593">
    <property type="entry name" value="Glyoxalase/Bleomycin resistance protein/Dihydroxybiphenyl dioxygenase"/>
    <property type="match status" value="1"/>
</dbReference>
<dbReference type="SMART" id="SM00939">
    <property type="entry name" value="PepX_C"/>
    <property type="match status" value="1"/>
</dbReference>
<accession>A0A4U0WII4</accession>
<dbReference type="Gene3D" id="2.60.120.260">
    <property type="entry name" value="Galactose-binding domain-like"/>
    <property type="match status" value="1"/>
</dbReference>
<protein>
    <recommendedName>
        <fullName evidence="2">Xaa-Pro dipeptidyl-peptidase C-terminal domain-containing protein</fullName>
    </recommendedName>
</protein>
<keyword evidence="4" id="KW-1185">Reference proteome</keyword>
<dbReference type="Pfam" id="PF08530">
    <property type="entry name" value="PepX_C"/>
    <property type="match status" value="1"/>
</dbReference>
<dbReference type="Proteomes" id="UP000309340">
    <property type="component" value="Unassembled WGS sequence"/>
</dbReference>
<dbReference type="STRING" id="329884.A0A4U0WII4"/>
<proteinExistence type="predicted"/>
<dbReference type="InterPro" id="IPR013736">
    <property type="entry name" value="Xaa-Pro_dipept_C"/>
</dbReference>
<evidence type="ECO:0000313" key="3">
    <source>
        <dbReference type="EMBL" id="TKA62153.1"/>
    </source>
</evidence>
<dbReference type="SUPFAM" id="SSF49785">
    <property type="entry name" value="Galactose-binding domain-like"/>
    <property type="match status" value="1"/>
</dbReference>
<dbReference type="GO" id="GO:0008239">
    <property type="term" value="F:dipeptidyl-peptidase activity"/>
    <property type="evidence" value="ECO:0007669"/>
    <property type="project" value="InterPro"/>
</dbReference>
<dbReference type="InterPro" id="IPR029068">
    <property type="entry name" value="Glyas_Bleomycin-R_OHBP_Dase"/>
</dbReference>
<evidence type="ECO:0000259" key="2">
    <source>
        <dbReference type="SMART" id="SM00939"/>
    </source>
</evidence>
<dbReference type="InterPro" id="IPR000383">
    <property type="entry name" value="Xaa-Pro-like_dom"/>
</dbReference>
<dbReference type="InterPro" id="IPR050585">
    <property type="entry name" value="Xaa-Pro_dipeptidyl-ppase/CocE"/>
</dbReference>
<keyword evidence="1" id="KW-0378">Hydrolase</keyword>